<organism evidence="1">
    <name type="scientific">Rhodosorus marinus</name>
    <dbReference type="NCBI Taxonomy" id="101924"/>
    <lineage>
        <taxon>Eukaryota</taxon>
        <taxon>Rhodophyta</taxon>
        <taxon>Stylonematophyceae</taxon>
        <taxon>Stylonematales</taxon>
        <taxon>Stylonemataceae</taxon>
        <taxon>Rhodosorus</taxon>
    </lineage>
</organism>
<dbReference type="AlphaFoldDB" id="A0A7S0G3A7"/>
<name>A0A7S0G3A7_9RHOD</name>
<dbReference type="Gene3D" id="2.60.120.10">
    <property type="entry name" value="Jelly Rolls"/>
    <property type="match status" value="1"/>
</dbReference>
<evidence type="ECO:0008006" key="2">
    <source>
        <dbReference type="Google" id="ProtNLM"/>
    </source>
</evidence>
<sequence length="408" mass="46778">MVSPTEICPYFDSTQWFLKKALRAGMELSIREVLYFSRDLLPCYEACSKLSPEMEPLFLKALQIACGAESDISVAQSVMRDMAMWVETQHMDVLARESASEPKDLSELLVDHKDEPDSNSPASLRRAFGSFFQDHILSTNQVDESSLLSDQLPLVSIRPIHQVREARFEEEWRKSFATESDAVVYRGGVKSWPAIRKWTLGYLSRVLGDQVEVLVSPSNVFVYCRESHPWITSGTFTPTSRRTFLAPDEVLMRMQGEAKTKPLFFNQERKEFMSSPEFHQLFSIKTPSDCRMSSGWALKQREFGCRFLEVFPHCTTMTQTPSSYRFAGQRGLFFSNRMISICLHAFLSDIHWEDEVESISQRVTLSEEGLQRSMRPSGGKRIVDAFPSCFIPEIFYSFQRDGHITLKA</sequence>
<reference evidence="1" key="1">
    <citation type="submission" date="2021-01" db="EMBL/GenBank/DDBJ databases">
        <authorList>
            <person name="Corre E."/>
            <person name="Pelletier E."/>
            <person name="Niang G."/>
            <person name="Scheremetjew M."/>
            <person name="Finn R."/>
            <person name="Kale V."/>
            <person name="Holt S."/>
            <person name="Cochrane G."/>
            <person name="Meng A."/>
            <person name="Brown T."/>
            <person name="Cohen L."/>
        </authorList>
    </citation>
    <scope>NUCLEOTIDE SEQUENCE</scope>
    <source>
        <strain evidence="1">UTEX LB 2760</strain>
    </source>
</reference>
<dbReference type="EMBL" id="HBEK01010490">
    <property type="protein sequence ID" value="CAD8395792.1"/>
    <property type="molecule type" value="Transcribed_RNA"/>
</dbReference>
<dbReference type="InterPro" id="IPR014710">
    <property type="entry name" value="RmlC-like_jellyroll"/>
</dbReference>
<protein>
    <recommendedName>
        <fullName evidence="2">Cupin-like domain-containing protein</fullName>
    </recommendedName>
</protein>
<evidence type="ECO:0000313" key="1">
    <source>
        <dbReference type="EMBL" id="CAD8395792.1"/>
    </source>
</evidence>
<proteinExistence type="predicted"/>
<accession>A0A7S0G3A7</accession>
<gene>
    <name evidence="1" type="ORF">RMAR0315_LOCUS5778</name>
</gene>